<feature type="compositionally biased region" description="Polar residues" evidence="9">
    <location>
        <begin position="203"/>
        <end position="215"/>
    </location>
</feature>
<comment type="similarity">
    <text evidence="3">Belongs to the CCDC85 family.</text>
</comment>
<reference evidence="10" key="2">
    <citation type="submission" date="2025-09" db="UniProtKB">
        <authorList>
            <consortium name="Ensembl"/>
        </authorList>
    </citation>
    <scope>IDENTIFICATION</scope>
</reference>
<keyword evidence="7 8" id="KW-0175">Coiled coil</keyword>
<keyword evidence="6" id="KW-0965">Cell junction</keyword>
<name>A0A3Q2ZZK1_KRYMA</name>
<protein>
    <submittedName>
        <fullName evidence="10">Coiled-coil domain containing 85C, b</fullName>
    </submittedName>
</protein>
<evidence type="ECO:0000256" key="6">
    <source>
        <dbReference type="ARBA" id="ARBA00022949"/>
    </source>
</evidence>
<dbReference type="GeneTree" id="ENSGT00940000159071"/>
<feature type="region of interest" description="Disordered" evidence="9">
    <location>
        <begin position="155"/>
        <end position="245"/>
    </location>
</feature>
<feature type="compositionally biased region" description="Polar residues" evidence="9">
    <location>
        <begin position="235"/>
        <end position="245"/>
    </location>
</feature>
<comment type="subcellular location">
    <subcellularLocation>
        <location evidence="2">Cell junction</location>
        <location evidence="2">Adherens junction</location>
    </subcellularLocation>
    <subcellularLocation>
        <location evidence="1">Cell junction</location>
        <location evidence="1">Tight junction</location>
    </subcellularLocation>
</comment>
<evidence type="ECO:0000256" key="4">
    <source>
        <dbReference type="ARBA" id="ARBA00022427"/>
    </source>
</evidence>
<evidence type="ECO:0000256" key="2">
    <source>
        <dbReference type="ARBA" id="ARBA00004536"/>
    </source>
</evidence>
<evidence type="ECO:0000256" key="1">
    <source>
        <dbReference type="ARBA" id="ARBA00004435"/>
    </source>
</evidence>
<keyword evidence="11" id="KW-1185">Reference proteome</keyword>
<accession>A0A3Q2ZZK1</accession>
<sequence>MAKNPSEGPKDDLSQLTDEDLLRCTKEELLRRLRRVDGEKMTLMIEHGNMMKDINRRLQVHLHEIRNLKEINQKLQDDNHELRELCCFLDDDRQKGKKLSREWQRFGRFTASSMWKEVGTYMMKLKELEANQETVLRENSELKEIILMLDEERNGAGSRSSIDSQSSLTNLNGGSGTVRDVGDGSSTSSTGSAGSPDHHNHNHINSKPSENSKMGPTTMRRSMDDLSAPHHHRSTPNGLNDPSSNYIRQLETKVRILEDDNNKLLSQAYNRYSLSQLQTKKQCNPGDLRALRKGMTLYHSESQLSSLPQRQEAMHMGTNRLPTSESSPATGYLSCVQKPEAVVHAMKVLEVHENLDKQAPEDYEDDLSEKEKAIVREMCNVVWRKLGDAAGSKLSIRQHLSGNQFKGPL</sequence>
<dbReference type="STRING" id="37003.ENSKMAP00000003854"/>
<dbReference type="Proteomes" id="UP000264800">
    <property type="component" value="Unplaced"/>
</dbReference>
<dbReference type="OrthoDB" id="10056395at2759"/>
<dbReference type="GO" id="GO:0005912">
    <property type="term" value="C:adherens junction"/>
    <property type="evidence" value="ECO:0007669"/>
    <property type="project" value="UniProtKB-SubCell"/>
</dbReference>
<feature type="compositionally biased region" description="Polar residues" evidence="9">
    <location>
        <begin position="157"/>
        <end position="172"/>
    </location>
</feature>
<dbReference type="PANTHER" id="PTHR13546:SF14">
    <property type="entry name" value="COILED-COIL DOMAIN-CONTAINING PROTEIN 85C"/>
    <property type="match status" value="1"/>
</dbReference>
<evidence type="ECO:0000256" key="7">
    <source>
        <dbReference type="ARBA" id="ARBA00023054"/>
    </source>
</evidence>
<dbReference type="GO" id="GO:0005923">
    <property type="term" value="C:bicellular tight junction"/>
    <property type="evidence" value="ECO:0007669"/>
    <property type="project" value="UniProtKB-SubCell"/>
</dbReference>
<evidence type="ECO:0000313" key="10">
    <source>
        <dbReference type="Ensembl" id="ENSKMAP00000003854.1"/>
    </source>
</evidence>
<proteinExistence type="inferred from homology"/>
<organism evidence="10 11">
    <name type="scientific">Kryptolebias marmoratus</name>
    <name type="common">Mangrove killifish</name>
    <name type="synonym">Rivulus marmoratus</name>
    <dbReference type="NCBI Taxonomy" id="37003"/>
    <lineage>
        <taxon>Eukaryota</taxon>
        <taxon>Metazoa</taxon>
        <taxon>Chordata</taxon>
        <taxon>Craniata</taxon>
        <taxon>Vertebrata</taxon>
        <taxon>Euteleostomi</taxon>
        <taxon>Actinopterygii</taxon>
        <taxon>Neopterygii</taxon>
        <taxon>Teleostei</taxon>
        <taxon>Neoteleostei</taxon>
        <taxon>Acanthomorphata</taxon>
        <taxon>Ovalentaria</taxon>
        <taxon>Atherinomorphae</taxon>
        <taxon>Cyprinodontiformes</taxon>
        <taxon>Rivulidae</taxon>
        <taxon>Kryptolebias</taxon>
    </lineage>
</organism>
<feature type="compositionally biased region" description="Low complexity" evidence="9">
    <location>
        <begin position="183"/>
        <end position="195"/>
    </location>
</feature>
<evidence type="ECO:0000256" key="3">
    <source>
        <dbReference type="ARBA" id="ARBA00009052"/>
    </source>
</evidence>
<dbReference type="InterPro" id="IPR019359">
    <property type="entry name" value="CCDC85"/>
</dbReference>
<reference evidence="10" key="1">
    <citation type="submission" date="2025-08" db="UniProtKB">
        <authorList>
            <consortium name="Ensembl"/>
        </authorList>
    </citation>
    <scope>IDENTIFICATION</scope>
</reference>
<dbReference type="PANTHER" id="PTHR13546">
    <property type="entry name" value="RE60986P"/>
    <property type="match status" value="1"/>
</dbReference>
<evidence type="ECO:0000256" key="8">
    <source>
        <dbReference type="SAM" id="Coils"/>
    </source>
</evidence>
<feature type="coiled-coil region" evidence="8">
    <location>
        <begin position="51"/>
        <end position="85"/>
    </location>
</feature>
<dbReference type="Ensembl" id="ENSKMAT00000003929.1">
    <property type="protein sequence ID" value="ENSKMAP00000003854.1"/>
    <property type="gene ID" value="ENSKMAG00000002939.1"/>
</dbReference>
<evidence type="ECO:0000256" key="9">
    <source>
        <dbReference type="SAM" id="MobiDB-lite"/>
    </source>
</evidence>
<evidence type="ECO:0000256" key="5">
    <source>
        <dbReference type="ARBA" id="ARBA00022473"/>
    </source>
</evidence>
<dbReference type="AlphaFoldDB" id="A0A3Q2ZZK1"/>
<evidence type="ECO:0000313" key="11">
    <source>
        <dbReference type="Proteomes" id="UP000264800"/>
    </source>
</evidence>
<keyword evidence="5" id="KW-0217">Developmental protein</keyword>
<keyword evidence="4" id="KW-0796">Tight junction</keyword>
<dbReference type="Pfam" id="PF10226">
    <property type="entry name" value="CCDC85"/>
    <property type="match status" value="1"/>
</dbReference>